<dbReference type="RefSeq" id="WP_249893651.1">
    <property type="nucleotide sequence ID" value="NZ_CP082904.1"/>
</dbReference>
<sequence length="175" mass="19267">MKPNLLASVILGGALILSAVIVAGGITVKDENVLQVVDGSVKLGNIFSEDDLVSAKLIFNDAHQDQVLFENIGPAEAENRLQEKIKEFSEEINFNQKDEAKKMAPEHLSIKVPATLVLTASVKYRSEYQPSFTLNLTKKNVPLPANSNMLETIKPAVSDFIKSQKNKFDSSHFLK</sequence>
<evidence type="ECO:0000313" key="1">
    <source>
        <dbReference type="EMBL" id="UQY45072.1"/>
    </source>
</evidence>
<accession>A0ABY4RBL9</accession>
<evidence type="ECO:0000313" key="2">
    <source>
        <dbReference type="Proteomes" id="UP001056635"/>
    </source>
</evidence>
<gene>
    <name evidence="1" type="ORF">K6958_05155</name>
</gene>
<organism evidence="1 2">
    <name type="scientific">Mixta hanseatica</name>
    <dbReference type="NCBI Taxonomy" id="2872648"/>
    <lineage>
        <taxon>Bacteria</taxon>
        <taxon>Pseudomonadati</taxon>
        <taxon>Pseudomonadota</taxon>
        <taxon>Gammaproteobacteria</taxon>
        <taxon>Enterobacterales</taxon>
        <taxon>Erwiniaceae</taxon>
        <taxon>Mixta</taxon>
    </lineage>
</organism>
<dbReference type="Proteomes" id="UP001056635">
    <property type="component" value="Chromosome"/>
</dbReference>
<keyword evidence="2" id="KW-1185">Reference proteome</keyword>
<protein>
    <submittedName>
        <fullName evidence="1">Uncharacterized protein</fullName>
    </submittedName>
</protein>
<reference evidence="1" key="1">
    <citation type="submission" date="2021-09" db="EMBL/GenBank/DDBJ databases">
        <title>First case of bloodstream infection caused by Mixta hanseatica sp. nov., a member of the Erwiniaceae family.</title>
        <authorList>
            <person name="Both A."/>
            <person name="Huang J."/>
            <person name="Wenzel P."/>
            <person name="Aepfelbacher M."/>
            <person name="Rohde H."/>
            <person name="Christner M."/>
            <person name="Hentschke M."/>
        </authorList>
    </citation>
    <scope>NUCLEOTIDE SEQUENCE</scope>
    <source>
        <strain evidence="1">X22927</strain>
    </source>
</reference>
<proteinExistence type="predicted"/>
<dbReference type="EMBL" id="CP082904">
    <property type="protein sequence ID" value="UQY45072.1"/>
    <property type="molecule type" value="Genomic_DNA"/>
</dbReference>
<name>A0ABY4RBL9_9GAMM</name>